<keyword evidence="2" id="KW-1185">Reference proteome</keyword>
<dbReference type="Proteomes" id="UP000887565">
    <property type="component" value="Unplaced"/>
</dbReference>
<evidence type="ECO:0000313" key="2">
    <source>
        <dbReference type="Proteomes" id="UP000887565"/>
    </source>
</evidence>
<keyword evidence="1" id="KW-1133">Transmembrane helix</keyword>
<protein>
    <submittedName>
        <fullName evidence="3">Uncharacterized protein</fullName>
    </submittedName>
</protein>
<accession>A0A915JFV7</accession>
<reference evidence="3" key="1">
    <citation type="submission" date="2022-11" db="UniProtKB">
        <authorList>
            <consortium name="WormBaseParasite"/>
        </authorList>
    </citation>
    <scope>IDENTIFICATION</scope>
</reference>
<dbReference type="AlphaFoldDB" id="A0A915JFV7"/>
<dbReference type="WBParaSite" id="nRc.2.0.1.t24416-RA">
    <property type="protein sequence ID" value="nRc.2.0.1.t24416-RA"/>
    <property type="gene ID" value="nRc.2.0.1.g24416"/>
</dbReference>
<proteinExistence type="predicted"/>
<evidence type="ECO:0000256" key="1">
    <source>
        <dbReference type="SAM" id="Phobius"/>
    </source>
</evidence>
<feature type="transmembrane region" description="Helical" evidence="1">
    <location>
        <begin position="12"/>
        <end position="27"/>
    </location>
</feature>
<sequence>MVALSNSNEKPTIFVLYTIIFTIYWNFRRGESMLVSVAFTLCSRKEAVTRSTPAFRLAAFQLFSSRRPSRAKYKYAFSQETHLTNEPQTSLKAPAILRRLRYVCCNTSAGAVRQVGGGN</sequence>
<keyword evidence="1" id="KW-0812">Transmembrane</keyword>
<organism evidence="2 3">
    <name type="scientific">Romanomermis culicivorax</name>
    <name type="common">Nematode worm</name>
    <dbReference type="NCBI Taxonomy" id="13658"/>
    <lineage>
        <taxon>Eukaryota</taxon>
        <taxon>Metazoa</taxon>
        <taxon>Ecdysozoa</taxon>
        <taxon>Nematoda</taxon>
        <taxon>Enoplea</taxon>
        <taxon>Dorylaimia</taxon>
        <taxon>Mermithida</taxon>
        <taxon>Mermithoidea</taxon>
        <taxon>Mermithidae</taxon>
        <taxon>Romanomermis</taxon>
    </lineage>
</organism>
<evidence type="ECO:0000313" key="3">
    <source>
        <dbReference type="WBParaSite" id="nRc.2.0.1.t24416-RA"/>
    </source>
</evidence>
<keyword evidence="1" id="KW-0472">Membrane</keyword>
<name>A0A915JFV7_ROMCU</name>